<dbReference type="InterPro" id="IPR000909">
    <property type="entry name" value="PLipase_C_PInositol-sp_X_dom"/>
</dbReference>
<dbReference type="GO" id="GO:0004435">
    <property type="term" value="F:phosphatidylinositol-4,5-bisphosphate phospholipase C activity"/>
    <property type="evidence" value="ECO:0007669"/>
    <property type="project" value="UniProtKB-EC"/>
</dbReference>
<dbReference type="EC" id="3.1.4.11" evidence="1 6"/>
<dbReference type="EMBL" id="ATMH01000280">
    <property type="protein sequence ID" value="EPY37018.1"/>
    <property type="molecule type" value="Genomic_DNA"/>
</dbReference>
<dbReference type="OrthoDB" id="269822at2759"/>
<dbReference type="PROSITE" id="PS50007">
    <property type="entry name" value="PIPLC_X_DOMAIN"/>
    <property type="match status" value="1"/>
</dbReference>
<dbReference type="CDD" id="cd08558">
    <property type="entry name" value="PI-PLCc_eukaryota"/>
    <property type="match status" value="1"/>
</dbReference>
<keyword evidence="2 6" id="KW-0378">Hydrolase</keyword>
<feature type="domain" description="PI-PLC Y-box" evidence="8">
    <location>
        <begin position="490"/>
        <end position="583"/>
    </location>
</feature>
<proteinExistence type="predicted"/>
<dbReference type="InterPro" id="IPR011992">
    <property type="entry name" value="EF-hand-dom_pair"/>
</dbReference>
<dbReference type="InterPro" id="IPR002048">
    <property type="entry name" value="EF_hand_dom"/>
</dbReference>
<evidence type="ECO:0000256" key="6">
    <source>
        <dbReference type="RuleBase" id="RU361133"/>
    </source>
</evidence>
<dbReference type="SUPFAM" id="SSF51695">
    <property type="entry name" value="PLC-like phosphodiesterases"/>
    <property type="match status" value="1"/>
</dbReference>
<dbReference type="PROSITE" id="PS50004">
    <property type="entry name" value="C2"/>
    <property type="match status" value="1"/>
</dbReference>
<dbReference type="PROSITE" id="PS50008">
    <property type="entry name" value="PIPLC_Y_DOMAIN"/>
    <property type="match status" value="1"/>
</dbReference>
<dbReference type="GO" id="GO:0016042">
    <property type="term" value="P:lipid catabolic process"/>
    <property type="evidence" value="ECO:0007669"/>
    <property type="project" value="UniProtKB-KW"/>
</dbReference>
<dbReference type="PRINTS" id="PR00390">
    <property type="entry name" value="PHPHLIPASEC"/>
</dbReference>
<dbReference type="PROSITE" id="PS50222">
    <property type="entry name" value="EF_HAND_2"/>
    <property type="match status" value="1"/>
</dbReference>
<dbReference type="Proteomes" id="UP000015354">
    <property type="component" value="Unassembled WGS sequence"/>
</dbReference>
<dbReference type="InterPro" id="IPR035892">
    <property type="entry name" value="C2_domain_sf"/>
</dbReference>
<dbReference type="InterPro" id="IPR000008">
    <property type="entry name" value="C2_dom"/>
</dbReference>
<dbReference type="SMART" id="SM00149">
    <property type="entry name" value="PLCYc"/>
    <property type="match status" value="1"/>
</dbReference>
<protein>
    <recommendedName>
        <fullName evidence="1 6">Phosphoinositide phospholipase C</fullName>
        <ecNumber evidence="1 6">3.1.4.11</ecNumber>
    </recommendedName>
</protein>
<dbReference type="GO" id="GO:0048015">
    <property type="term" value="P:phosphatidylinositol-mediated signaling"/>
    <property type="evidence" value="ECO:0007669"/>
    <property type="project" value="TreeGrafter"/>
</dbReference>
<evidence type="ECO:0000256" key="4">
    <source>
        <dbReference type="ARBA" id="ARBA00023098"/>
    </source>
</evidence>
<name>S9V871_9TRYP</name>
<dbReference type="Gene3D" id="2.60.40.150">
    <property type="entry name" value="C2 domain"/>
    <property type="match status" value="1"/>
</dbReference>
<keyword evidence="3 6" id="KW-0442">Lipid degradation</keyword>
<dbReference type="GO" id="GO:0005509">
    <property type="term" value="F:calcium ion binding"/>
    <property type="evidence" value="ECO:0007669"/>
    <property type="project" value="InterPro"/>
</dbReference>
<organism evidence="10 11">
    <name type="scientific">Strigomonas culicis</name>
    <dbReference type="NCBI Taxonomy" id="28005"/>
    <lineage>
        <taxon>Eukaryota</taxon>
        <taxon>Discoba</taxon>
        <taxon>Euglenozoa</taxon>
        <taxon>Kinetoplastea</taxon>
        <taxon>Metakinetoplastina</taxon>
        <taxon>Trypanosomatida</taxon>
        <taxon>Trypanosomatidae</taxon>
        <taxon>Strigomonadinae</taxon>
        <taxon>Strigomonas</taxon>
    </lineage>
</organism>
<dbReference type="CDD" id="cd15898">
    <property type="entry name" value="EFh_PI-PLC"/>
    <property type="match status" value="1"/>
</dbReference>
<dbReference type="SMART" id="SM00148">
    <property type="entry name" value="PLCXc"/>
    <property type="match status" value="1"/>
</dbReference>
<keyword evidence="5" id="KW-0807">Transducer</keyword>
<dbReference type="Gene3D" id="1.10.238.10">
    <property type="entry name" value="EF-hand"/>
    <property type="match status" value="1"/>
</dbReference>
<evidence type="ECO:0000256" key="2">
    <source>
        <dbReference type="ARBA" id="ARBA00022801"/>
    </source>
</evidence>
<gene>
    <name evidence="10" type="ORF">STCU_00280</name>
</gene>
<evidence type="ECO:0000256" key="3">
    <source>
        <dbReference type="ARBA" id="ARBA00022963"/>
    </source>
</evidence>
<evidence type="ECO:0000256" key="5">
    <source>
        <dbReference type="ARBA" id="ARBA00023224"/>
    </source>
</evidence>
<evidence type="ECO:0000313" key="11">
    <source>
        <dbReference type="Proteomes" id="UP000015354"/>
    </source>
</evidence>
<dbReference type="Pfam" id="PF00387">
    <property type="entry name" value="PI-PLC-Y"/>
    <property type="match status" value="1"/>
</dbReference>
<dbReference type="InterPro" id="IPR001711">
    <property type="entry name" value="PLipase_C_Pinositol-sp_Y"/>
</dbReference>
<dbReference type="SUPFAM" id="SSF49562">
    <property type="entry name" value="C2 domain (Calcium/lipid-binding domain, CaLB)"/>
    <property type="match status" value="1"/>
</dbReference>
<dbReference type="GO" id="GO:0051209">
    <property type="term" value="P:release of sequestered calcium ion into cytosol"/>
    <property type="evidence" value="ECO:0007669"/>
    <property type="project" value="TreeGrafter"/>
</dbReference>
<dbReference type="SMART" id="SM00239">
    <property type="entry name" value="C2"/>
    <property type="match status" value="1"/>
</dbReference>
<accession>S9V871</accession>
<reference evidence="10 11" key="1">
    <citation type="journal article" date="2013" name="PLoS ONE">
        <title>Predicting the Proteins of Angomonas deanei, Strigomonas culicis and Their Respective Endosymbionts Reveals New Aspects of the Trypanosomatidae Family.</title>
        <authorList>
            <person name="Motta M.C."/>
            <person name="Martins A.C."/>
            <person name="de Souza S.S."/>
            <person name="Catta-Preta C.M."/>
            <person name="Silva R."/>
            <person name="Klein C.C."/>
            <person name="de Almeida L.G."/>
            <person name="de Lima Cunha O."/>
            <person name="Ciapina L.P."/>
            <person name="Brocchi M."/>
            <person name="Colabardini A.C."/>
            <person name="de Araujo Lima B."/>
            <person name="Machado C.R."/>
            <person name="de Almeida Soares C.M."/>
            <person name="Probst C.M."/>
            <person name="de Menezes C.B."/>
            <person name="Thompson C.E."/>
            <person name="Bartholomeu D.C."/>
            <person name="Gradia D.F."/>
            <person name="Pavoni D.P."/>
            <person name="Grisard E.C."/>
            <person name="Fantinatti-Garboggini F."/>
            <person name="Marchini F.K."/>
            <person name="Rodrigues-Luiz G.F."/>
            <person name="Wagner G."/>
            <person name="Goldman G.H."/>
            <person name="Fietto J.L."/>
            <person name="Elias M.C."/>
            <person name="Goldman M.H."/>
            <person name="Sagot M.F."/>
            <person name="Pereira M."/>
            <person name="Stoco P.H."/>
            <person name="de Mendonca-Neto R.P."/>
            <person name="Teixeira S.M."/>
            <person name="Maciel T.E."/>
            <person name="de Oliveira Mendes T.A."/>
            <person name="Urmenyi T.P."/>
            <person name="de Souza W."/>
            <person name="Schenkman S."/>
            <person name="de Vasconcelos A.T."/>
        </authorList>
    </citation>
    <scope>NUCLEOTIDE SEQUENCE [LARGE SCALE GENOMIC DNA]</scope>
</reference>
<dbReference type="InterPro" id="IPR017946">
    <property type="entry name" value="PLC-like_Pdiesterase_TIM-brl"/>
</dbReference>
<dbReference type="CDD" id="cd00275">
    <property type="entry name" value="C2_PLC_like"/>
    <property type="match status" value="1"/>
</dbReference>
<dbReference type="Pfam" id="PF00168">
    <property type="entry name" value="C2"/>
    <property type="match status" value="1"/>
</dbReference>
<dbReference type="Pfam" id="PF00388">
    <property type="entry name" value="PI-PLC-X"/>
    <property type="match status" value="1"/>
</dbReference>
<evidence type="ECO:0000259" key="7">
    <source>
        <dbReference type="PROSITE" id="PS50004"/>
    </source>
</evidence>
<dbReference type="Gene3D" id="3.20.20.190">
    <property type="entry name" value="Phosphatidylinositol (PI) phosphodiesterase"/>
    <property type="match status" value="1"/>
</dbReference>
<dbReference type="PANTHER" id="PTHR10336:SF36">
    <property type="entry name" value="1-PHOSPHATIDYLINOSITOL 4,5-BISPHOSPHATE PHOSPHODIESTERASE BETA-4"/>
    <property type="match status" value="1"/>
</dbReference>
<dbReference type="AlphaFoldDB" id="S9V871"/>
<keyword evidence="4 6" id="KW-0443">Lipid metabolism</keyword>
<evidence type="ECO:0000256" key="1">
    <source>
        <dbReference type="ARBA" id="ARBA00012368"/>
    </source>
</evidence>
<comment type="caution">
    <text evidence="10">The sequence shown here is derived from an EMBL/GenBank/DDBJ whole genome shotgun (WGS) entry which is preliminary data.</text>
</comment>
<feature type="domain" description="EF-hand" evidence="9">
    <location>
        <begin position="174"/>
        <end position="209"/>
    </location>
</feature>
<dbReference type="SUPFAM" id="SSF47473">
    <property type="entry name" value="EF-hand"/>
    <property type="match status" value="1"/>
</dbReference>
<feature type="domain" description="C2" evidence="7">
    <location>
        <begin position="578"/>
        <end position="700"/>
    </location>
</feature>
<evidence type="ECO:0000313" key="10">
    <source>
        <dbReference type="EMBL" id="EPY37018.1"/>
    </source>
</evidence>
<comment type="catalytic activity">
    <reaction evidence="6">
        <text>a 1,2-diacyl-sn-glycero-3-phospho-(1D-myo-inositol-4,5-bisphosphate) + H2O = 1D-myo-inositol 1,4,5-trisphosphate + a 1,2-diacyl-sn-glycerol + H(+)</text>
        <dbReference type="Rhea" id="RHEA:33179"/>
        <dbReference type="ChEBI" id="CHEBI:15377"/>
        <dbReference type="ChEBI" id="CHEBI:15378"/>
        <dbReference type="ChEBI" id="CHEBI:17815"/>
        <dbReference type="ChEBI" id="CHEBI:58456"/>
        <dbReference type="ChEBI" id="CHEBI:203600"/>
        <dbReference type="EC" id="3.1.4.11"/>
    </reaction>
</comment>
<evidence type="ECO:0000259" key="9">
    <source>
        <dbReference type="PROSITE" id="PS50222"/>
    </source>
</evidence>
<dbReference type="PANTHER" id="PTHR10336">
    <property type="entry name" value="PHOSPHOINOSITIDE-SPECIFIC PHOSPHOLIPASE C FAMILY PROTEIN"/>
    <property type="match status" value="1"/>
</dbReference>
<evidence type="ECO:0000259" key="8">
    <source>
        <dbReference type="PROSITE" id="PS50008"/>
    </source>
</evidence>
<keyword evidence="11" id="KW-1185">Reference proteome</keyword>
<sequence>MSGYSSSLGALAAQQLGSLEDDLSSQGVTLTLLTKSGKQKDLHVRLDEQKHGLFIDPAIKKLHCILFADVVQIVEIDEGSQAHRALKVKQFQYCFEVALRMGVDATFVVNTRIDRATWLQLFTKYQLLEVSGSDSFDTFDAMIDFYWARANRRRDERLSFHDIVLLMVQIVGRTDQEEIAARFKLVDRDNSMYLDFAGFERFIRPFIIHNEFQQIFSSLCSYPDKGMNMNEFAHFLAVQRTACDVKVKDLFDFLCGPKRALTYELFSAFLIDPVHNSIIDPSEQSYTAAHTQYPLTCYYIMSSHNTYLTGDQLTSRSSTDPYRDALLSGCRCVEIDCWDGPGGRPVVYHGYTATTKILFEDVVKVINEYAFQAPVGVSPAARRMPVILSLEVHTSDAQCSTIATIMQTVFGDKLLLPGQCRDFTLHNLEGKIMVKWKADANGDDDMKDVEGSGVRPDRCCASPNSSVSLCDCTTIGSIKTSSWGDDARVYNVQSYSESQINSIRRNNTSMEFVKQNTKMLSRVYPAGSRVTSTNYDPMVCWRLGCHVVALNFQTRDLEMCVNEGFFLHQSGGCGYVLKPPLLRDPGGGKLEGAPFTLQFTIASGSHISEGEVTVGRIDSYVRAWLYGDRDECHETRVVKGDTAHPLWNETYTFRGSFFDLDVLCIRVFGIDENRNHKAIATAALPVKVLRGGYRVVPLNHPKSGERFRFASLVCSAVIKQ</sequence>
<dbReference type="InterPro" id="IPR001192">
    <property type="entry name" value="PI-PLC_fam"/>
</dbReference>